<evidence type="ECO:0000313" key="1">
    <source>
        <dbReference type="EMBL" id="CDS18600.1"/>
    </source>
</evidence>
<gene>
    <name evidence="1" type="ORF">EgrG_000639200</name>
</gene>
<reference evidence="1" key="2">
    <citation type="submission" date="2014-06" db="EMBL/GenBank/DDBJ databases">
        <authorList>
            <person name="Aslett M."/>
        </authorList>
    </citation>
    <scope>NUCLEOTIDE SEQUENCE</scope>
</reference>
<name>A0A068WLR4_ECHGR</name>
<sequence length="49" mass="5603">MFFYHTFCREQKYDKKLLQSTIGKCVQLGSRTAVDDIKSRPAAQESSSC</sequence>
<protein>
    <submittedName>
        <fullName evidence="1 3">Uncharacterized protein</fullName>
    </submittedName>
</protein>
<reference evidence="3" key="3">
    <citation type="submission" date="2020-10" db="UniProtKB">
        <authorList>
            <consortium name="WormBaseParasite"/>
        </authorList>
    </citation>
    <scope>IDENTIFICATION</scope>
</reference>
<dbReference type="WBParaSite" id="EgrG_000639200">
    <property type="protein sequence ID" value="EgrG_000639200"/>
    <property type="gene ID" value="EgrG_000639200"/>
</dbReference>
<reference evidence="1 2" key="1">
    <citation type="journal article" date="2013" name="Nature">
        <title>The genomes of four tapeworm species reveal adaptations to parasitism.</title>
        <authorList>
            <person name="Tsai I.J."/>
            <person name="Zarowiecki M."/>
            <person name="Holroyd N."/>
            <person name="Garciarrubio A."/>
            <person name="Sanchez-Flores A."/>
            <person name="Brooks K.L."/>
            <person name="Tracey A."/>
            <person name="Bobes R.J."/>
            <person name="Fragoso G."/>
            <person name="Sciutto E."/>
            <person name="Aslett M."/>
            <person name="Beasley H."/>
            <person name="Bennett H.M."/>
            <person name="Cai J."/>
            <person name="Camicia F."/>
            <person name="Clark R."/>
            <person name="Cucher M."/>
            <person name="De Silva N."/>
            <person name="Day T.A."/>
            <person name="Deplazes P."/>
            <person name="Estrada K."/>
            <person name="Fernandez C."/>
            <person name="Holland P.W."/>
            <person name="Hou J."/>
            <person name="Hu S."/>
            <person name="Huckvale T."/>
            <person name="Hung S.S."/>
            <person name="Kamenetzky L."/>
            <person name="Keane J.A."/>
            <person name="Kiss F."/>
            <person name="Koziol U."/>
            <person name="Lambert O."/>
            <person name="Liu K."/>
            <person name="Luo X."/>
            <person name="Luo Y."/>
            <person name="Macchiaroli N."/>
            <person name="Nichol S."/>
            <person name="Paps J."/>
            <person name="Parkinson J."/>
            <person name="Pouchkina-Stantcheva N."/>
            <person name="Riddiford N."/>
            <person name="Rosenzvit M."/>
            <person name="Salinas G."/>
            <person name="Wasmuth J.D."/>
            <person name="Zamanian M."/>
            <person name="Zheng Y."/>
            <person name="Cai X."/>
            <person name="Soberon X."/>
            <person name="Olson P.D."/>
            <person name="Laclette J.P."/>
            <person name="Brehm K."/>
            <person name="Berriman M."/>
            <person name="Garciarrubio A."/>
            <person name="Bobes R.J."/>
            <person name="Fragoso G."/>
            <person name="Sanchez-Flores A."/>
            <person name="Estrada K."/>
            <person name="Cevallos M.A."/>
            <person name="Morett E."/>
            <person name="Gonzalez V."/>
            <person name="Portillo T."/>
            <person name="Ochoa-Leyva A."/>
            <person name="Jose M.V."/>
            <person name="Sciutto E."/>
            <person name="Landa A."/>
            <person name="Jimenez L."/>
            <person name="Valdes V."/>
            <person name="Carrero J.C."/>
            <person name="Larralde C."/>
            <person name="Morales-Montor J."/>
            <person name="Limon-Lason J."/>
            <person name="Soberon X."/>
            <person name="Laclette J.P."/>
        </authorList>
    </citation>
    <scope>NUCLEOTIDE SEQUENCE [LARGE SCALE GENOMIC DNA]</scope>
</reference>
<dbReference type="Proteomes" id="UP000492820">
    <property type="component" value="Unassembled WGS sequence"/>
</dbReference>
<dbReference type="EMBL" id="LK028578">
    <property type="protein sequence ID" value="CDS18600.1"/>
    <property type="molecule type" value="Genomic_DNA"/>
</dbReference>
<organism evidence="1">
    <name type="scientific">Echinococcus granulosus</name>
    <name type="common">Hydatid tapeworm</name>
    <dbReference type="NCBI Taxonomy" id="6210"/>
    <lineage>
        <taxon>Eukaryota</taxon>
        <taxon>Metazoa</taxon>
        <taxon>Spiralia</taxon>
        <taxon>Lophotrochozoa</taxon>
        <taxon>Platyhelminthes</taxon>
        <taxon>Cestoda</taxon>
        <taxon>Eucestoda</taxon>
        <taxon>Cyclophyllidea</taxon>
        <taxon>Taeniidae</taxon>
        <taxon>Echinococcus</taxon>
        <taxon>Echinococcus granulosus group</taxon>
    </lineage>
</organism>
<dbReference type="AlphaFoldDB" id="A0A068WLR4"/>
<proteinExistence type="predicted"/>
<evidence type="ECO:0000313" key="2">
    <source>
        <dbReference type="Proteomes" id="UP000492820"/>
    </source>
</evidence>
<evidence type="ECO:0000313" key="3">
    <source>
        <dbReference type="WBParaSite" id="EgrG_000639200"/>
    </source>
</evidence>
<accession>A0A068WLR4</accession>